<accession>A0A8S5S1S4</accession>
<protein>
    <submittedName>
        <fullName evidence="1">Uncharacterized protein</fullName>
    </submittedName>
</protein>
<reference evidence="1" key="1">
    <citation type="journal article" date="2021" name="Proc. Natl. Acad. Sci. U.S.A.">
        <title>A Catalog of Tens of Thousands of Viruses from Human Metagenomes Reveals Hidden Associations with Chronic Diseases.</title>
        <authorList>
            <person name="Tisza M.J."/>
            <person name="Buck C.B."/>
        </authorList>
    </citation>
    <scope>NUCLEOTIDE SEQUENCE</scope>
    <source>
        <strain evidence="1">CtCIv11</strain>
    </source>
</reference>
<evidence type="ECO:0000313" key="1">
    <source>
        <dbReference type="EMBL" id="DAF44964.1"/>
    </source>
</evidence>
<dbReference type="EMBL" id="BK032513">
    <property type="protein sequence ID" value="DAF44964.1"/>
    <property type="molecule type" value="Genomic_DNA"/>
</dbReference>
<proteinExistence type="predicted"/>
<organism evidence="1">
    <name type="scientific">Siphoviridae sp. ctCIv11</name>
    <dbReference type="NCBI Taxonomy" id="2827806"/>
    <lineage>
        <taxon>Viruses</taxon>
        <taxon>Duplodnaviria</taxon>
        <taxon>Heunggongvirae</taxon>
        <taxon>Uroviricota</taxon>
        <taxon>Caudoviricetes</taxon>
    </lineage>
</organism>
<sequence length="59" mass="7226">MRIKDLIDKSKHIQFIWIHNHGESKLAEINELTEKDLSYKFEWFEITEYRGKPCIEFNL</sequence>
<name>A0A8S5S1S4_9CAUD</name>